<dbReference type="InterPro" id="IPR001015">
    <property type="entry name" value="Ferrochelatase"/>
</dbReference>
<dbReference type="SUPFAM" id="SSF54211">
    <property type="entry name" value="Ribosomal protein S5 domain 2-like"/>
    <property type="match status" value="1"/>
</dbReference>
<dbReference type="NCBIfam" id="TIGR00109">
    <property type="entry name" value="hemH"/>
    <property type="match status" value="1"/>
</dbReference>
<dbReference type="GO" id="GO:0006696">
    <property type="term" value="P:ergosterol biosynthetic process"/>
    <property type="evidence" value="ECO:0007669"/>
    <property type="project" value="TreeGrafter"/>
</dbReference>
<evidence type="ECO:0000313" key="25">
    <source>
        <dbReference type="EMBL" id="PPQ98608.1"/>
    </source>
</evidence>
<sequence length="1288" mass="141731">MTSLKAHPQSDNGMEPQQDGDKTPTSESSTSHTPQPPPPFSLQFLDRELGISKARGIYVKILIQRACLIVLAIFAIFSIYWGALSTLPARSLEGWIVDFDGAEVGEFIAQELSLLSGPKIRWSIMPSEMFTAGVESLKNAVVDEQCWIAVAINRGTTDALNRTVSSVAPPLLPWNATDAISIFAIEARNENAYRVLLRPTVEEALDLITHDFGLRWASELLDRQISLNSVPLETLIRPVYFTLQNIRPFDVPVAAAVTFIGLIYLLILGFVIVNSSIMARAISGVEGKLTTKSLIYVRIATPFAMYFVVTLAYSLLCLAFSLPFNRHFGRAGFVIFWMLSWFGMSSVGLALESMVTLLTIKYIQVFLILWIIGNVSVCLWPIEALPVVYNYGHVAPFYQISRGVRTIVFNTKNELGKNFGILAVWIAISCLTLPVLQWRARRQEIVARRRKANRKSPTAVVMLNMGGPSTVAETHDFLKNLFMDGDLIPLPFQKFAAPIIARRRTPQIEQQYTDIGGGSPILHYTQIQGDGMAKLLDEIHPETAPHKAYVAFRYARPLTEATARQMKEDGVKRAIAFTQYPQYSCSTTGSSLNELYRRGKAGEIGDVEWSVIDRWGTHPGFIEAVAQNIEAALAKFPEETRSDTVLLFSAHSLPMSVVNRGDPYILEVSASVAAVMKRLGHSNPYRLVWQSQVGPSAWMGMQTGDALKGLARLGQKQVVLVPIAFTSDHIETLYELDLEYAKEAKEHGIEVHRAESLNDSPVFIRALADIVKSHLEEYKAGHGAVSVQMKLRCPGCTNSTCGHQKECMPSTLVSAPGKVLVAGGYLVLDPVYSGIVVSTSSRFYTLVQEPGNTSNSIRISSPQFADATWEYHLKYDPVLVTPSSENSSKNKFVHLALQHTLALAVELKGSESIAKALASGLDITIVGDNDFYSQRAKLQQLGLPRTIDSLSSIPPFCPTGGSLSEVHKTGLGSSAALITSLTSALLVHLSVIPENALLDDNADGRLLAHNLAQFVHCIAQGKIGSGFDISAAVFGSHLYTRFEPSVIQDLMSESTPSNLLPVLTPSNKAWNYRVQPFKLPPYTRLMLADVDAGSDTPSLVGKVLKWRKEKKEEADALWTHLDQLNQSFAQILLHLGKLHDQDPETYQDAWEANPWQPPKEVPVVSAFYEAHTISQAIRQKMKEMGNLAGVPVEPDEQTRLLDTCVSQAGVVGGGAPGAGGYDAIWLLVCDPITCKPDQSPMERVEYIWSVYKELNVSPLSSKESLERGARLESISNVKGIEAFINTPK</sequence>
<dbReference type="InterPro" id="IPR033644">
    <property type="entry name" value="Ferrochelatase_C"/>
</dbReference>
<evidence type="ECO:0000256" key="20">
    <source>
        <dbReference type="ARBA" id="ARBA00032440"/>
    </source>
</evidence>
<comment type="caution">
    <text evidence="25">The sequence shown here is derived from an EMBL/GenBank/DDBJ whole genome shotgun (WGS) entry which is preliminary data.</text>
</comment>
<evidence type="ECO:0000256" key="23">
    <source>
        <dbReference type="SAM" id="Phobius"/>
    </source>
</evidence>
<keyword evidence="15" id="KW-0350">Heme biosynthesis</keyword>
<dbReference type="GO" id="GO:0005524">
    <property type="term" value="F:ATP binding"/>
    <property type="evidence" value="ECO:0007669"/>
    <property type="project" value="UniProtKB-KW"/>
</dbReference>
<evidence type="ECO:0000256" key="3">
    <source>
        <dbReference type="ARBA" id="ARBA00005017"/>
    </source>
</evidence>
<dbReference type="Proteomes" id="UP000284842">
    <property type="component" value="Unassembled WGS sequence"/>
</dbReference>
<dbReference type="SUPFAM" id="SSF53800">
    <property type="entry name" value="Chelatase"/>
    <property type="match status" value="1"/>
</dbReference>
<proteinExistence type="inferred from homology"/>
<keyword evidence="8" id="KW-0547">Nucleotide-binding</keyword>
<evidence type="ECO:0000256" key="18">
    <source>
        <dbReference type="ARBA" id="ARBA00023244"/>
    </source>
</evidence>
<dbReference type="InterPro" id="IPR019772">
    <property type="entry name" value="Ferrochelatase_AS"/>
</dbReference>
<dbReference type="STRING" id="181874.A0A409Y6N3"/>
<dbReference type="OrthoDB" id="10262935at2759"/>
<gene>
    <name evidence="25" type="ORF">CVT24_003941</name>
</gene>
<dbReference type="GO" id="GO:0005743">
    <property type="term" value="C:mitochondrial inner membrane"/>
    <property type="evidence" value="ECO:0007669"/>
    <property type="project" value="UniProtKB-SubCell"/>
</dbReference>
<dbReference type="GO" id="GO:0004631">
    <property type="term" value="F:phosphomevalonate kinase activity"/>
    <property type="evidence" value="ECO:0007669"/>
    <property type="project" value="UniProtKB-EC"/>
</dbReference>
<dbReference type="GO" id="GO:0004325">
    <property type="term" value="F:ferrochelatase activity"/>
    <property type="evidence" value="ECO:0007669"/>
    <property type="project" value="UniProtKB-EC"/>
</dbReference>
<dbReference type="CDD" id="cd00419">
    <property type="entry name" value="Ferrochelatase_C"/>
    <property type="match status" value="1"/>
</dbReference>
<dbReference type="GO" id="GO:0019287">
    <property type="term" value="P:isopentenyl diphosphate biosynthetic process, mevalonate pathway"/>
    <property type="evidence" value="ECO:0007669"/>
    <property type="project" value="UniProtKB-UniPathway"/>
</dbReference>
<dbReference type="PANTHER" id="PTHR31814">
    <property type="match status" value="1"/>
</dbReference>
<keyword evidence="16 23" id="KW-0472">Membrane</keyword>
<evidence type="ECO:0000256" key="1">
    <source>
        <dbReference type="ARBA" id="ARBA00004443"/>
    </source>
</evidence>
<dbReference type="EC" id="2.7.4.2" evidence="5"/>
<evidence type="ECO:0000256" key="4">
    <source>
        <dbReference type="ARBA" id="ARBA00007718"/>
    </source>
</evidence>
<feature type="transmembrane region" description="Helical" evidence="23">
    <location>
        <begin position="363"/>
        <end position="382"/>
    </location>
</feature>
<evidence type="ECO:0000256" key="17">
    <source>
        <dbReference type="ARBA" id="ARBA00023239"/>
    </source>
</evidence>
<dbReference type="UniPathway" id="UPA00057">
    <property type="reaction ID" value="UER00099"/>
</dbReference>
<keyword evidence="9" id="KW-0418">Kinase</keyword>
<comment type="pathway">
    <text evidence="2">Porphyrin-containing compound metabolism; protoheme biosynthesis; protoheme from protoporphyrin-IX: step 1/1.</text>
</comment>
<dbReference type="InterPro" id="IPR022703">
    <property type="entry name" value="DUF3533"/>
</dbReference>
<evidence type="ECO:0000256" key="15">
    <source>
        <dbReference type="ARBA" id="ARBA00023133"/>
    </source>
</evidence>
<dbReference type="InterPro" id="IPR014721">
    <property type="entry name" value="Ribsml_uS5_D2-typ_fold_subgr"/>
</dbReference>
<protein>
    <recommendedName>
        <fullName evidence="6">Ferrochelatase, mitochondrial</fullName>
        <ecNumber evidence="5">2.7.4.2</ecNumber>
        <ecNumber evidence="21">4.98.1.1</ecNumber>
    </recommendedName>
    <alternativeName>
        <fullName evidence="20">Heme synthase</fullName>
    </alternativeName>
    <alternativeName>
        <fullName evidence="19">Protoheme ferro-lyase</fullName>
    </alternativeName>
</protein>
<reference evidence="25 26" key="1">
    <citation type="journal article" date="2018" name="Evol. Lett.">
        <title>Horizontal gene cluster transfer increased hallucinogenic mushroom diversity.</title>
        <authorList>
            <person name="Reynolds H.T."/>
            <person name="Vijayakumar V."/>
            <person name="Gluck-Thaler E."/>
            <person name="Korotkin H.B."/>
            <person name="Matheny P.B."/>
            <person name="Slot J.C."/>
        </authorList>
    </citation>
    <scope>NUCLEOTIDE SEQUENCE [LARGE SCALE GENOMIC DNA]</scope>
    <source>
        <strain evidence="25 26">2629</strain>
    </source>
</reference>
<evidence type="ECO:0000256" key="6">
    <source>
        <dbReference type="ARBA" id="ARBA00021249"/>
    </source>
</evidence>
<dbReference type="InParanoid" id="A0A409Y6N3"/>
<feature type="transmembrane region" description="Helical" evidence="23">
    <location>
        <begin position="62"/>
        <end position="83"/>
    </location>
</feature>
<dbReference type="PROSITE" id="PS00534">
    <property type="entry name" value="FERROCHELATASE"/>
    <property type="match status" value="1"/>
</dbReference>
<feature type="transmembrane region" description="Helical" evidence="23">
    <location>
        <begin position="419"/>
        <end position="440"/>
    </location>
</feature>
<feature type="transmembrane region" description="Helical" evidence="23">
    <location>
        <begin position="253"/>
        <end position="274"/>
    </location>
</feature>
<feature type="domain" description="DUF3533" evidence="24">
    <location>
        <begin position="68"/>
        <end position="430"/>
    </location>
</feature>
<evidence type="ECO:0000256" key="7">
    <source>
        <dbReference type="ARBA" id="ARBA00022679"/>
    </source>
</evidence>
<dbReference type="Pfam" id="PF00762">
    <property type="entry name" value="Ferrochelatase"/>
    <property type="match status" value="1"/>
</dbReference>
<keyword evidence="11" id="KW-0067">ATP-binding</keyword>
<feature type="region of interest" description="Disordered" evidence="22">
    <location>
        <begin position="1"/>
        <end position="39"/>
    </location>
</feature>
<comment type="pathway">
    <text evidence="3">Isoprenoid biosynthesis; isopentenyl diphosphate biosynthesis via mevalonate pathway; isopentenyl diphosphate from (R)-mevalonate: step 2/3.</text>
</comment>
<keyword evidence="13" id="KW-0408">Iron</keyword>
<dbReference type="Gene3D" id="3.30.230.10">
    <property type="match status" value="1"/>
</dbReference>
<keyword evidence="10" id="KW-0999">Mitochondrion inner membrane</keyword>
<keyword evidence="14" id="KW-0496">Mitochondrion</keyword>
<dbReference type="GO" id="GO:0006783">
    <property type="term" value="P:heme biosynthetic process"/>
    <property type="evidence" value="ECO:0007669"/>
    <property type="project" value="UniProtKB-KW"/>
</dbReference>
<evidence type="ECO:0000256" key="19">
    <source>
        <dbReference type="ARBA" id="ARBA00029619"/>
    </source>
</evidence>
<keyword evidence="18" id="KW-0627">Porphyrin biosynthesis</keyword>
<evidence type="ECO:0000256" key="21">
    <source>
        <dbReference type="ARBA" id="ARBA00034332"/>
    </source>
</evidence>
<dbReference type="FunFam" id="3.40.50.1400:FF:000003">
    <property type="entry name" value="Ferrochelatase"/>
    <property type="match status" value="1"/>
</dbReference>
<evidence type="ECO:0000256" key="11">
    <source>
        <dbReference type="ARBA" id="ARBA00022840"/>
    </source>
</evidence>
<dbReference type="InterPro" id="IPR033659">
    <property type="entry name" value="Ferrochelatase_N"/>
</dbReference>
<evidence type="ECO:0000256" key="2">
    <source>
        <dbReference type="ARBA" id="ARBA00004943"/>
    </source>
</evidence>
<keyword evidence="23" id="KW-0812">Transmembrane</keyword>
<dbReference type="EMBL" id="NHTK01001381">
    <property type="protein sequence ID" value="PPQ98608.1"/>
    <property type="molecule type" value="Genomic_DNA"/>
</dbReference>
<dbReference type="UniPathway" id="UPA00252">
    <property type="reaction ID" value="UER00325"/>
</dbReference>
<evidence type="ECO:0000313" key="26">
    <source>
        <dbReference type="Proteomes" id="UP000284842"/>
    </source>
</evidence>
<evidence type="ECO:0000256" key="22">
    <source>
        <dbReference type="SAM" id="MobiDB-lite"/>
    </source>
</evidence>
<dbReference type="GO" id="GO:0005777">
    <property type="term" value="C:peroxisome"/>
    <property type="evidence" value="ECO:0007669"/>
    <property type="project" value="TreeGrafter"/>
</dbReference>
<feature type="transmembrane region" description="Helical" evidence="23">
    <location>
        <begin position="295"/>
        <end position="322"/>
    </location>
</feature>
<dbReference type="Pfam" id="PF12051">
    <property type="entry name" value="DUF3533"/>
    <property type="match status" value="1"/>
</dbReference>
<dbReference type="CDD" id="cd03411">
    <property type="entry name" value="Ferrochelatase_N"/>
    <property type="match status" value="1"/>
</dbReference>
<dbReference type="Gene3D" id="3.40.50.1400">
    <property type="match status" value="2"/>
</dbReference>
<accession>A0A409Y6N3</accession>
<dbReference type="GO" id="GO:0010142">
    <property type="term" value="P:farnesyl diphosphate biosynthetic process, mevalonate pathway"/>
    <property type="evidence" value="ECO:0007669"/>
    <property type="project" value="TreeGrafter"/>
</dbReference>
<keyword evidence="7" id="KW-0808">Transferase</keyword>
<dbReference type="InterPro" id="IPR020568">
    <property type="entry name" value="Ribosomal_Su5_D2-typ_SF"/>
</dbReference>
<organism evidence="25 26">
    <name type="scientific">Panaeolus cyanescens</name>
    <dbReference type="NCBI Taxonomy" id="181874"/>
    <lineage>
        <taxon>Eukaryota</taxon>
        <taxon>Fungi</taxon>
        <taxon>Dikarya</taxon>
        <taxon>Basidiomycota</taxon>
        <taxon>Agaricomycotina</taxon>
        <taxon>Agaricomycetes</taxon>
        <taxon>Agaricomycetidae</taxon>
        <taxon>Agaricales</taxon>
        <taxon>Agaricineae</taxon>
        <taxon>Galeropsidaceae</taxon>
        <taxon>Panaeolus</taxon>
    </lineage>
</organism>
<dbReference type="PANTHER" id="PTHR31814:SF2">
    <property type="entry name" value="PHOSPHOMEVALONATE KINASE"/>
    <property type="match status" value="1"/>
</dbReference>
<dbReference type="EC" id="4.98.1.1" evidence="21"/>
<evidence type="ECO:0000256" key="12">
    <source>
        <dbReference type="ARBA" id="ARBA00022946"/>
    </source>
</evidence>
<keyword evidence="12" id="KW-0809">Transit peptide</keyword>
<evidence type="ECO:0000256" key="14">
    <source>
        <dbReference type="ARBA" id="ARBA00023128"/>
    </source>
</evidence>
<dbReference type="InterPro" id="IPR035102">
    <property type="entry name" value="Phosphomevalonate_kinase"/>
</dbReference>
<name>A0A409Y6N3_9AGAR</name>
<evidence type="ECO:0000256" key="5">
    <source>
        <dbReference type="ARBA" id="ARBA00012958"/>
    </source>
</evidence>
<evidence type="ECO:0000256" key="8">
    <source>
        <dbReference type="ARBA" id="ARBA00022741"/>
    </source>
</evidence>
<evidence type="ECO:0000259" key="24">
    <source>
        <dbReference type="Pfam" id="PF12051"/>
    </source>
</evidence>
<comment type="similarity">
    <text evidence="4">Belongs to the ferrochelatase family.</text>
</comment>
<comment type="subcellular location">
    <subcellularLocation>
        <location evidence="1">Mitochondrion inner membrane</location>
        <topology evidence="1">Peripheral membrane protein</topology>
        <orientation evidence="1">Matrix side</orientation>
    </subcellularLocation>
</comment>
<feature type="transmembrane region" description="Helical" evidence="23">
    <location>
        <begin position="328"/>
        <end position="351"/>
    </location>
</feature>
<evidence type="ECO:0000256" key="13">
    <source>
        <dbReference type="ARBA" id="ARBA00023004"/>
    </source>
</evidence>
<dbReference type="HAMAP" id="MF_00323">
    <property type="entry name" value="Ferrochelatase"/>
    <property type="match status" value="1"/>
</dbReference>
<keyword evidence="23" id="KW-1133">Transmembrane helix</keyword>
<evidence type="ECO:0000256" key="10">
    <source>
        <dbReference type="ARBA" id="ARBA00022792"/>
    </source>
</evidence>
<keyword evidence="26" id="KW-1185">Reference proteome</keyword>
<evidence type="ECO:0000256" key="16">
    <source>
        <dbReference type="ARBA" id="ARBA00023136"/>
    </source>
</evidence>
<keyword evidence="17" id="KW-0456">Lyase</keyword>
<evidence type="ECO:0000256" key="9">
    <source>
        <dbReference type="ARBA" id="ARBA00022777"/>
    </source>
</evidence>